<reference evidence="5 6" key="1">
    <citation type="submission" date="2021-05" db="EMBL/GenBank/DDBJ databases">
        <title>The draft genome of Geobacter luticola JCM 17780.</title>
        <authorList>
            <person name="Xu Z."/>
            <person name="Masuda Y."/>
            <person name="Itoh H."/>
            <person name="Senoo K."/>
        </authorList>
    </citation>
    <scope>NUCLEOTIDE SEQUENCE [LARGE SCALE GENOMIC DNA]</scope>
    <source>
        <strain evidence="5 6">JCM 17780</strain>
    </source>
</reference>
<feature type="domain" description="Carrier" evidence="3">
    <location>
        <begin position="1"/>
        <end position="53"/>
    </location>
</feature>
<evidence type="ECO:0000313" key="5">
    <source>
        <dbReference type="EMBL" id="MBT0654747.1"/>
    </source>
</evidence>
<name>A0ABS5SJR5_9BACT</name>
<protein>
    <submittedName>
        <fullName evidence="5">SDR family NAD(P)-dependent oxidoreductase</fullName>
    </submittedName>
</protein>
<dbReference type="InterPro" id="IPR049551">
    <property type="entry name" value="PKS_DH_C"/>
</dbReference>
<dbReference type="PROSITE" id="PS50075">
    <property type="entry name" value="CARRIER"/>
    <property type="match status" value="1"/>
</dbReference>
<dbReference type="Proteomes" id="UP000756860">
    <property type="component" value="Unassembled WGS sequence"/>
</dbReference>
<dbReference type="PANTHER" id="PTHR43775">
    <property type="entry name" value="FATTY ACID SYNTHASE"/>
    <property type="match status" value="1"/>
</dbReference>
<dbReference type="InterPro" id="IPR009081">
    <property type="entry name" value="PP-bd_ACP"/>
</dbReference>
<evidence type="ECO:0000259" key="3">
    <source>
        <dbReference type="PROSITE" id="PS50075"/>
    </source>
</evidence>
<sequence>MGMDADLGIDSIKRVEILSTLQERLPGSPAIGPEHLGTLRTLGEIARHLGAGAAPQTEPVSVPVVDAEPAAPAESAKPAIPAPPIGRSTIVPVSLDTEGPALSVATGGEFWVTDDGSPLAAELCTILNDRGFTSRLISHHEQPHHSPATLTGLVIIAPLLGTDDLFLEEAFLLLQEAAPALRQAGTAGGALFATISRLDGAFGCAPERQLTDPLSGGLAGLAKTAGHEWPEVACKAIDLGPFADPSRVARAVADELFLSGPVEVGLTPEGRLSLALAELPAAPVPAAIPVAKGDMIVVTGGGRGVTAAAAVALAEAWQPVLLILGRSAAPSTEPEWLQNLTEEPRIKRAILEQAGGKLHPREIEERFQAVIAGRELSATMARIAAAGGHALYRSVDIRDGAAVGAVVEELRQEYGPVRGIVHGAGVLADRLIADKSREQFTAVYGTKVDGLRALLAATRDDSLRFIALFSSTTGRFGRTGQVDYAVANEVLNKLAQVEMRRRPACRTVSINWGPWDGGMVTPALKKVFAGEGIGLIGLAEGGDFLVREIAATDSPVEVVALAAAPGEPAAAQPAVRSKGLTEALTLTLTVKDYPFLRSHVLDGKAVLPMAVIVEWLAHGALHGNPGFRFHGFNDLRICKGVVFDQSTPCTIQLMAGRAEKRESFYLVPVELHSTGRNGQTILNARAEIVLATRLPEGIRSIIELPTTPYALHNGKLYDRERLFHGPDLHGIEQVDGCSPKGIAAAVKIAPPPTSWMKHPLRSAWLTDPLVIDSAFQLMILWSFERFGAGSLPCFAGRYRQFQESFPEEGVQVVIRVTAEREHGATADMEFLDRHTGKLVARLEGYECVIDPSLERAFQRNQLSQAGSVERGAA</sequence>
<evidence type="ECO:0000256" key="1">
    <source>
        <dbReference type="ARBA" id="ARBA00022679"/>
    </source>
</evidence>
<dbReference type="InterPro" id="IPR049900">
    <property type="entry name" value="PKS_mFAS_DH"/>
</dbReference>
<keyword evidence="1" id="KW-0808">Transferase</keyword>
<evidence type="ECO:0000259" key="4">
    <source>
        <dbReference type="PROSITE" id="PS52019"/>
    </source>
</evidence>
<evidence type="ECO:0000313" key="6">
    <source>
        <dbReference type="Proteomes" id="UP000756860"/>
    </source>
</evidence>
<evidence type="ECO:0000256" key="2">
    <source>
        <dbReference type="PROSITE-ProRule" id="PRU01363"/>
    </source>
</evidence>
<dbReference type="Gene3D" id="3.40.50.720">
    <property type="entry name" value="NAD(P)-binding Rossmann-like Domain"/>
    <property type="match status" value="1"/>
</dbReference>
<dbReference type="CDD" id="cd08953">
    <property type="entry name" value="KR_2_SDR_x"/>
    <property type="match status" value="1"/>
</dbReference>
<dbReference type="Pfam" id="PF14765">
    <property type="entry name" value="PS-DH"/>
    <property type="match status" value="1"/>
</dbReference>
<dbReference type="SMART" id="SM00822">
    <property type="entry name" value="PKS_KR"/>
    <property type="match status" value="1"/>
</dbReference>
<dbReference type="InterPro" id="IPR036291">
    <property type="entry name" value="NAD(P)-bd_dom_sf"/>
</dbReference>
<feature type="region of interest" description="C-terminal hotdog fold" evidence="2">
    <location>
        <begin position="707"/>
        <end position="856"/>
    </location>
</feature>
<dbReference type="EMBL" id="JAHCVK010000017">
    <property type="protein sequence ID" value="MBT0654747.1"/>
    <property type="molecule type" value="Genomic_DNA"/>
</dbReference>
<dbReference type="SMART" id="SM00826">
    <property type="entry name" value="PKS_DH"/>
    <property type="match status" value="1"/>
</dbReference>
<dbReference type="Gene3D" id="3.10.129.110">
    <property type="entry name" value="Polyketide synthase dehydratase"/>
    <property type="match status" value="1"/>
</dbReference>
<accession>A0ABS5SJR5</accession>
<dbReference type="InterPro" id="IPR036736">
    <property type="entry name" value="ACP-like_sf"/>
</dbReference>
<feature type="domain" description="PKS/mFAS DH" evidence="4">
    <location>
        <begin position="567"/>
        <end position="856"/>
    </location>
</feature>
<dbReference type="PANTHER" id="PTHR43775:SF51">
    <property type="entry name" value="INACTIVE PHENOLPHTHIOCEROL SYNTHESIS POLYKETIDE SYNTHASE TYPE I PKS1-RELATED"/>
    <property type="match status" value="1"/>
</dbReference>
<gene>
    <name evidence="5" type="ORF">KI810_16965</name>
</gene>
<feature type="non-terminal residue" evidence="5">
    <location>
        <position position="1"/>
    </location>
</feature>
<comment type="caution">
    <text evidence="5">The sequence shown here is derived from an EMBL/GenBank/DDBJ whole genome shotgun (WGS) entry which is preliminary data.</text>
</comment>
<dbReference type="RefSeq" id="WP_214176755.1">
    <property type="nucleotide sequence ID" value="NZ_JAHCVK010000017.1"/>
</dbReference>
<dbReference type="PROSITE" id="PS52019">
    <property type="entry name" value="PKS_MFAS_DH"/>
    <property type="match status" value="1"/>
</dbReference>
<dbReference type="Gene3D" id="1.10.1200.10">
    <property type="entry name" value="ACP-like"/>
    <property type="match status" value="1"/>
</dbReference>
<dbReference type="InterPro" id="IPR057326">
    <property type="entry name" value="KR_dom"/>
</dbReference>
<feature type="active site" description="Proton acceptor; for dehydratase activity" evidence="2">
    <location>
        <position position="599"/>
    </location>
</feature>
<dbReference type="InterPro" id="IPR013968">
    <property type="entry name" value="PKS_KR"/>
</dbReference>
<dbReference type="InterPro" id="IPR042104">
    <property type="entry name" value="PKS_dehydratase_sf"/>
</dbReference>
<dbReference type="InterPro" id="IPR020807">
    <property type="entry name" value="PKS_DH"/>
</dbReference>
<proteinExistence type="predicted"/>
<keyword evidence="6" id="KW-1185">Reference proteome</keyword>
<dbReference type="SUPFAM" id="SSF47336">
    <property type="entry name" value="ACP-like"/>
    <property type="match status" value="1"/>
</dbReference>
<dbReference type="SUPFAM" id="SSF51735">
    <property type="entry name" value="NAD(P)-binding Rossmann-fold domains"/>
    <property type="match status" value="2"/>
</dbReference>
<dbReference type="InterPro" id="IPR050091">
    <property type="entry name" value="PKS_NRPS_Biosynth_Enz"/>
</dbReference>
<feature type="active site" description="Proton donor; for dehydratase activity" evidence="2">
    <location>
        <position position="772"/>
    </location>
</feature>
<dbReference type="Pfam" id="PF08659">
    <property type="entry name" value="KR"/>
    <property type="match status" value="1"/>
</dbReference>
<feature type="region of interest" description="N-terminal hotdog fold" evidence="2">
    <location>
        <begin position="567"/>
        <end position="695"/>
    </location>
</feature>
<organism evidence="5 6">
    <name type="scientific">Geomobilimonas luticola</name>
    <dbReference type="NCBI Taxonomy" id="1114878"/>
    <lineage>
        <taxon>Bacteria</taxon>
        <taxon>Pseudomonadati</taxon>
        <taxon>Thermodesulfobacteriota</taxon>
        <taxon>Desulfuromonadia</taxon>
        <taxon>Geobacterales</taxon>
        <taxon>Geobacteraceae</taxon>
        <taxon>Geomobilimonas</taxon>
    </lineage>
</organism>